<dbReference type="RefSeq" id="WP_121172450.1">
    <property type="nucleotide sequence ID" value="NZ_RBIN01000004.1"/>
</dbReference>
<dbReference type="InterPro" id="IPR001656">
    <property type="entry name" value="PsdUridine_synth_TruD"/>
</dbReference>
<dbReference type="InterPro" id="IPR042214">
    <property type="entry name" value="TruD_catalytic"/>
</dbReference>
<dbReference type="Proteomes" id="UP000281975">
    <property type="component" value="Unassembled WGS sequence"/>
</dbReference>
<dbReference type="InterPro" id="IPR020103">
    <property type="entry name" value="PsdUridine_synth_cat_dom_sf"/>
</dbReference>
<sequence length="349" mass="38679">MAAELLPDWPRWHGPPPGAARFRSVPEDFRVEEVMPFVPEGEGEHLWLWLEKRAMSTPVLVRHVARQLEVRPRDIGVSGLKDHGAVSRQWLSVWLPGAATPARLAALLALKDGASRVQLLEHARHPRKLKRGVHRANRFRLVLRDVEASESDLAARWQRLLAHGVPNYFGPQRFGVGGDNVTRALRLFARGWRRRDDREGLLLSSARSYLFNAVLAERISRECWLTPLAGDVFNLAGSASRFTADEPDAGLGERLASGDIHPTGPLWGRGSTPVQADAAEFERQVVDHHPQLRDGIEQAGATPARRPLRLMPEAASMAAGSDGMILEFTLARGGFATAVLRELIAHEQL</sequence>
<keyword evidence="3 4" id="KW-0413">Isomerase</keyword>
<comment type="catalytic activity">
    <reaction evidence="4">
        <text>uridine(13) in tRNA = pseudouridine(13) in tRNA</text>
        <dbReference type="Rhea" id="RHEA:42540"/>
        <dbReference type="Rhea" id="RHEA-COMP:10105"/>
        <dbReference type="Rhea" id="RHEA-COMP:10106"/>
        <dbReference type="ChEBI" id="CHEBI:65314"/>
        <dbReference type="ChEBI" id="CHEBI:65315"/>
        <dbReference type="EC" id="5.4.99.27"/>
    </reaction>
</comment>
<proteinExistence type="inferred from homology"/>
<keyword evidence="2 4" id="KW-0819">tRNA processing</keyword>
<keyword evidence="7" id="KW-1185">Reference proteome</keyword>
<evidence type="ECO:0000256" key="3">
    <source>
        <dbReference type="ARBA" id="ARBA00023235"/>
    </source>
</evidence>
<dbReference type="PANTHER" id="PTHR47811">
    <property type="entry name" value="TRNA PSEUDOURIDINE SYNTHASE D"/>
    <property type="match status" value="1"/>
</dbReference>
<accession>A0A420WX26</accession>
<dbReference type="Gene3D" id="3.30.2340.10">
    <property type="entry name" value="TruD, insertion domain"/>
    <property type="match status" value="1"/>
</dbReference>
<dbReference type="PANTHER" id="PTHR47811:SF1">
    <property type="entry name" value="TRNA PSEUDOURIDINE SYNTHASE D"/>
    <property type="match status" value="1"/>
</dbReference>
<evidence type="ECO:0000313" key="6">
    <source>
        <dbReference type="EMBL" id="RKR04274.1"/>
    </source>
</evidence>
<dbReference type="PROSITE" id="PS50984">
    <property type="entry name" value="TRUD"/>
    <property type="match status" value="1"/>
</dbReference>
<dbReference type="GO" id="GO:0003723">
    <property type="term" value="F:RNA binding"/>
    <property type="evidence" value="ECO:0007669"/>
    <property type="project" value="InterPro"/>
</dbReference>
<protein>
    <recommendedName>
        <fullName evidence="4">tRNA pseudouridine synthase D</fullName>
        <ecNumber evidence="4">5.4.99.27</ecNumber>
    </recommendedName>
    <alternativeName>
        <fullName evidence="4">tRNA pseudouridine(13) synthase</fullName>
    </alternativeName>
    <alternativeName>
        <fullName evidence="4">tRNA pseudouridylate synthase D</fullName>
    </alternativeName>
    <alternativeName>
        <fullName evidence="4">tRNA-uridine isomerase D</fullName>
    </alternativeName>
</protein>
<feature type="active site" description="Nucleophile" evidence="4">
    <location>
        <position position="82"/>
    </location>
</feature>
<dbReference type="GO" id="GO:0160150">
    <property type="term" value="F:tRNA pseudouridine(13) synthase activity"/>
    <property type="evidence" value="ECO:0007669"/>
    <property type="project" value="UniProtKB-EC"/>
</dbReference>
<evidence type="ECO:0000313" key="7">
    <source>
        <dbReference type="Proteomes" id="UP000281975"/>
    </source>
</evidence>
<dbReference type="SUPFAM" id="SSF55120">
    <property type="entry name" value="Pseudouridine synthase"/>
    <property type="match status" value="1"/>
</dbReference>
<evidence type="ECO:0000256" key="4">
    <source>
        <dbReference type="HAMAP-Rule" id="MF_01082"/>
    </source>
</evidence>
<dbReference type="InterPro" id="IPR050170">
    <property type="entry name" value="TruD_pseudoU_synthase"/>
</dbReference>
<evidence type="ECO:0000256" key="2">
    <source>
        <dbReference type="ARBA" id="ARBA00022694"/>
    </source>
</evidence>
<evidence type="ECO:0000256" key="1">
    <source>
        <dbReference type="ARBA" id="ARBA00007953"/>
    </source>
</evidence>
<dbReference type="Pfam" id="PF01142">
    <property type="entry name" value="TruD"/>
    <property type="match status" value="2"/>
</dbReference>
<organism evidence="6 7">
    <name type="scientific">Kushneria sinocarnis</name>
    <dbReference type="NCBI Taxonomy" id="595502"/>
    <lineage>
        <taxon>Bacteria</taxon>
        <taxon>Pseudomonadati</taxon>
        <taxon>Pseudomonadota</taxon>
        <taxon>Gammaproteobacteria</taxon>
        <taxon>Oceanospirillales</taxon>
        <taxon>Halomonadaceae</taxon>
        <taxon>Kushneria</taxon>
    </lineage>
</organism>
<dbReference type="HAMAP" id="MF_01082">
    <property type="entry name" value="TruD"/>
    <property type="match status" value="1"/>
</dbReference>
<gene>
    <name evidence="4" type="primary">truD</name>
    <name evidence="6" type="ORF">C7446_1478</name>
</gene>
<dbReference type="GO" id="GO:0005829">
    <property type="term" value="C:cytosol"/>
    <property type="evidence" value="ECO:0007669"/>
    <property type="project" value="TreeGrafter"/>
</dbReference>
<dbReference type="OrthoDB" id="1550679at2"/>
<dbReference type="Gene3D" id="3.30.2350.20">
    <property type="entry name" value="TruD, catalytic domain"/>
    <property type="match status" value="1"/>
</dbReference>
<name>A0A420WX26_9GAMM</name>
<dbReference type="InterPro" id="IPR043165">
    <property type="entry name" value="TruD_insert_sf"/>
</dbReference>
<dbReference type="EMBL" id="RBIN01000004">
    <property type="protein sequence ID" value="RKR04274.1"/>
    <property type="molecule type" value="Genomic_DNA"/>
</dbReference>
<dbReference type="AlphaFoldDB" id="A0A420WX26"/>
<dbReference type="InterPro" id="IPR011760">
    <property type="entry name" value="PsdUridine_synth_TruD_insert"/>
</dbReference>
<comment type="similarity">
    <text evidence="1 4">Belongs to the pseudouridine synthase TruD family.</text>
</comment>
<reference evidence="6 7" key="1">
    <citation type="submission" date="2018-10" db="EMBL/GenBank/DDBJ databases">
        <title>Genomic Encyclopedia of Type Strains, Phase IV (KMG-IV): sequencing the most valuable type-strain genomes for metagenomic binning, comparative biology and taxonomic classification.</title>
        <authorList>
            <person name="Goeker M."/>
        </authorList>
    </citation>
    <scope>NUCLEOTIDE SEQUENCE [LARGE SCALE GENOMIC DNA]</scope>
    <source>
        <strain evidence="6 7">DSM 23229</strain>
    </source>
</reference>
<comment type="function">
    <text evidence="4">Responsible for synthesis of pseudouridine from uracil-13 in transfer RNAs.</text>
</comment>
<dbReference type="EC" id="5.4.99.27" evidence="4"/>
<feature type="domain" description="TRUD" evidence="5">
    <location>
        <begin position="164"/>
        <end position="311"/>
    </location>
</feature>
<comment type="caution">
    <text evidence="6">The sequence shown here is derived from an EMBL/GenBank/DDBJ whole genome shotgun (WGS) entry which is preliminary data.</text>
</comment>
<evidence type="ECO:0000259" key="5">
    <source>
        <dbReference type="PROSITE" id="PS50984"/>
    </source>
</evidence>
<dbReference type="GO" id="GO:0031119">
    <property type="term" value="P:tRNA pseudouridine synthesis"/>
    <property type="evidence" value="ECO:0007669"/>
    <property type="project" value="UniProtKB-UniRule"/>
</dbReference>